<accession>A0A0N4VPB3</accession>
<evidence type="ECO:0000256" key="5">
    <source>
        <dbReference type="ARBA" id="ARBA00022927"/>
    </source>
</evidence>
<evidence type="ECO:0000256" key="3">
    <source>
        <dbReference type="ARBA" id="ARBA00022448"/>
    </source>
</evidence>
<dbReference type="PANTHER" id="PTHR15959:SF0">
    <property type="entry name" value="SYNTAXIN-18"/>
    <property type="match status" value="1"/>
</dbReference>
<dbReference type="AlphaFoldDB" id="A0A0N4VPB3"/>
<keyword evidence="6 9" id="KW-1133">Transmembrane helix</keyword>
<dbReference type="GO" id="GO:0031201">
    <property type="term" value="C:SNARE complex"/>
    <property type="evidence" value="ECO:0007669"/>
    <property type="project" value="TreeGrafter"/>
</dbReference>
<sequence>MSKNFLNYSSKAAEIRKDITELRDIVVSRRRDYMSAVGHYRELSLTYGMSDWERKQMDVEVDQAMKQCIRLIQTFQRQVADDGSLRAADEAPHFREIGHLLDKYLKKIAKIVSELRTVRYMKVQNMKKLSRLFLLLIVYFICSVKAVVSAVDKADSTIIHDNGSRVLNVSNVRRRFDTGKGLVAEGSEKKSFGKNEDSVIAREMPCSSSMVTETGGENLEVTDKELEQQMTAENEQLYARLIHTDDEIQKVEQQLSEIYKLQESFAEKVLEQEKDIEFVNQAAVTSVENIRDGNEQIREAIQNMASRRVILLFCLIALTFTLLFLDWYNA</sequence>
<evidence type="ECO:0000256" key="2">
    <source>
        <dbReference type="ARBA" id="ARBA00009063"/>
    </source>
</evidence>
<comment type="subcellular location">
    <subcellularLocation>
        <location evidence="1">Membrane</location>
        <topology evidence="1">Single-pass type IV membrane protein</topology>
    </subcellularLocation>
</comment>
<keyword evidence="8 9" id="KW-0472">Membrane</keyword>
<evidence type="ECO:0000313" key="10">
    <source>
        <dbReference type="EMBL" id="VDD97258.1"/>
    </source>
</evidence>
<keyword evidence="11" id="KW-1185">Reference proteome</keyword>
<dbReference type="GO" id="GO:0015031">
    <property type="term" value="P:protein transport"/>
    <property type="evidence" value="ECO:0007669"/>
    <property type="project" value="UniProtKB-KW"/>
</dbReference>
<evidence type="ECO:0000256" key="4">
    <source>
        <dbReference type="ARBA" id="ARBA00022692"/>
    </source>
</evidence>
<dbReference type="Proteomes" id="UP000274131">
    <property type="component" value="Unassembled WGS sequence"/>
</dbReference>
<gene>
    <name evidence="10" type="ORF">EVEC_LOCUS12009</name>
</gene>
<keyword evidence="3" id="KW-0813">Transport</keyword>
<evidence type="ECO:0000256" key="9">
    <source>
        <dbReference type="SAM" id="Phobius"/>
    </source>
</evidence>
<reference evidence="12" key="1">
    <citation type="submission" date="2017-02" db="UniProtKB">
        <authorList>
            <consortium name="WormBaseParasite"/>
        </authorList>
    </citation>
    <scope>IDENTIFICATION</scope>
</reference>
<dbReference type="PANTHER" id="PTHR15959">
    <property type="entry name" value="SYNTAXIN-18"/>
    <property type="match status" value="1"/>
</dbReference>
<dbReference type="GO" id="GO:0006890">
    <property type="term" value="P:retrograde vesicle-mediated transport, Golgi to endoplasmic reticulum"/>
    <property type="evidence" value="ECO:0007669"/>
    <property type="project" value="TreeGrafter"/>
</dbReference>
<dbReference type="WBParaSite" id="EVEC_0001284101-mRNA-1">
    <property type="protein sequence ID" value="EVEC_0001284101-mRNA-1"/>
    <property type="gene ID" value="EVEC_0001284101"/>
</dbReference>
<dbReference type="GO" id="GO:0005783">
    <property type="term" value="C:endoplasmic reticulum"/>
    <property type="evidence" value="ECO:0007669"/>
    <property type="project" value="TreeGrafter"/>
</dbReference>
<dbReference type="STRING" id="51028.A0A0N4VPB3"/>
<evidence type="ECO:0000313" key="11">
    <source>
        <dbReference type="Proteomes" id="UP000274131"/>
    </source>
</evidence>
<proteinExistence type="inferred from homology"/>
<evidence type="ECO:0000256" key="8">
    <source>
        <dbReference type="ARBA" id="ARBA00023136"/>
    </source>
</evidence>
<dbReference type="OrthoDB" id="342981at2759"/>
<reference evidence="10 11" key="2">
    <citation type="submission" date="2018-10" db="EMBL/GenBank/DDBJ databases">
        <authorList>
            <consortium name="Pathogen Informatics"/>
        </authorList>
    </citation>
    <scope>NUCLEOTIDE SEQUENCE [LARGE SCALE GENOMIC DNA]</scope>
</reference>
<keyword evidence="4 9" id="KW-0812">Transmembrane</keyword>
<evidence type="ECO:0000313" key="12">
    <source>
        <dbReference type="WBParaSite" id="EVEC_0001284101-mRNA-1"/>
    </source>
</evidence>
<keyword evidence="5" id="KW-0653">Protein transport</keyword>
<evidence type="ECO:0000256" key="7">
    <source>
        <dbReference type="ARBA" id="ARBA00023054"/>
    </source>
</evidence>
<evidence type="ECO:0000256" key="1">
    <source>
        <dbReference type="ARBA" id="ARBA00004211"/>
    </source>
</evidence>
<dbReference type="Gene3D" id="1.20.5.110">
    <property type="match status" value="1"/>
</dbReference>
<keyword evidence="7" id="KW-0175">Coiled coil</keyword>
<dbReference type="EMBL" id="UXUI01013226">
    <property type="protein sequence ID" value="VDD97258.1"/>
    <property type="molecule type" value="Genomic_DNA"/>
</dbReference>
<evidence type="ECO:0000256" key="6">
    <source>
        <dbReference type="ARBA" id="ARBA00022989"/>
    </source>
</evidence>
<dbReference type="SUPFAM" id="SSF58038">
    <property type="entry name" value="SNARE fusion complex"/>
    <property type="match status" value="1"/>
</dbReference>
<feature type="transmembrane region" description="Helical" evidence="9">
    <location>
        <begin position="129"/>
        <end position="148"/>
    </location>
</feature>
<name>A0A0N4VPB3_ENTVE</name>
<feature type="transmembrane region" description="Helical" evidence="9">
    <location>
        <begin position="309"/>
        <end position="328"/>
    </location>
</feature>
<protein>
    <submittedName>
        <fullName evidence="12">Syntaxin-18</fullName>
    </submittedName>
</protein>
<organism evidence="12">
    <name type="scientific">Enterobius vermicularis</name>
    <name type="common">Human pinworm</name>
    <dbReference type="NCBI Taxonomy" id="51028"/>
    <lineage>
        <taxon>Eukaryota</taxon>
        <taxon>Metazoa</taxon>
        <taxon>Ecdysozoa</taxon>
        <taxon>Nematoda</taxon>
        <taxon>Chromadorea</taxon>
        <taxon>Rhabditida</taxon>
        <taxon>Spirurina</taxon>
        <taxon>Oxyuridomorpha</taxon>
        <taxon>Oxyuroidea</taxon>
        <taxon>Oxyuridae</taxon>
        <taxon>Enterobius</taxon>
    </lineage>
</organism>
<comment type="similarity">
    <text evidence="2">Belongs to the syntaxin family.</text>
</comment>